<evidence type="ECO:0000256" key="1">
    <source>
        <dbReference type="SAM" id="SignalP"/>
    </source>
</evidence>
<dbReference type="NCBIfam" id="NF033709">
    <property type="entry name" value="PorV_fam"/>
    <property type="match status" value="1"/>
</dbReference>
<feature type="signal peptide" evidence="1">
    <location>
        <begin position="1"/>
        <end position="23"/>
    </location>
</feature>
<organism evidence="2 3">
    <name type="scientific">Roseisolibacter agri</name>
    <dbReference type="NCBI Taxonomy" id="2014610"/>
    <lineage>
        <taxon>Bacteria</taxon>
        <taxon>Pseudomonadati</taxon>
        <taxon>Gemmatimonadota</taxon>
        <taxon>Gemmatimonadia</taxon>
        <taxon>Gemmatimonadales</taxon>
        <taxon>Gemmatimonadaceae</taxon>
        <taxon>Roseisolibacter</taxon>
    </lineage>
</organism>
<evidence type="ECO:0008006" key="4">
    <source>
        <dbReference type="Google" id="ProtNLM"/>
    </source>
</evidence>
<keyword evidence="3" id="KW-1185">Reference proteome</keyword>
<feature type="chain" id="PRO_5041305966" description="PorV/PorQ family protein" evidence="1">
    <location>
        <begin position="24"/>
        <end position="330"/>
    </location>
</feature>
<keyword evidence="1" id="KW-0732">Signal</keyword>
<evidence type="ECO:0000313" key="3">
    <source>
        <dbReference type="Proteomes" id="UP001161325"/>
    </source>
</evidence>
<comment type="caution">
    <text evidence="2">The sequence shown here is derived from an EMBL/GenBank/DDBJ whole genome shotgun (WGS) entry which is preliminary data.</text>
</comment>
<accession>A0AA37V7W7</accession>
<sequence>MTTRARRALALLTLAGATRVADAQSINEAGAQSLVLPLGARTVGIGGAAVAGQFGTESQLTNPAGLGFATSREIALLHGQDFFARRDLLGVVLPSRRLGTFAASGYLVNLAETPATDDFGNQIGTAYVRSVSAAASYASTVAHDFSFGLTYRVIQMRYDCSGTCTVPGAPVEDEPVRGTTSMVDLGAQYDFRKRVPIAVGAAVRHLGLRLQTKDADQADPLPTQLAVGARYDVTALARRVKDARLRVSADFVNGLGAGGADPAVHLGAEGTFRSMIALRGGWVQRTGDSGPSVGFGYQGKRLGFDVARQLSGFSVEVGDPPTYVALRYLF</sequence>
<protein>
    <recommendedName>
        <fullName evidence="4">PorV/PorQ family protein</fullName>
    </recommendedName>
</protein>
<dbReference type="EMBL" id="BRXS01000006">
    <property type="protein sequence ID" value="GLC27176.1"/>
    <property type="molecule type" value="Genomic_DNA"/>
</dbReference>
<name>A0AA37V7W7_9BACT</name>
<dbReference type="SUPFAM" id="SSF56935">
    <property type="entry name" value="Porins"/>
    <property type="match status" value="1"/>
</dbReference>
<dbReference type="RefSeq" id="WP_284351623.1">
    <property type="nucleotide sequence ID" value="NZ_BRXS01000006.1"/>
</dbReference>
<dbReference type="Proteomes" id="UP001161325">
    <property type="component" value="Unassembled WGS sequence"/>
</dbReference>
<evidence type="ECO:0000313" key="2">
    <source>
        <dbReference type="EMBL" id="GLC27176.1"/>
    </source>
</evidence>
<dbReference type="AlphaFoldDB" id="A0AA37V7W7"/>
<proteinExistence type="predicted"/>
<reference evidence="2" key="1">
    <citation type="submission" date="2022-08" db="EMBL/GenBank/DDBJ databases">
        <title>Draft genome sequencing of Roseisolibacter agri AW1220.</title>
        <authorList>
            <person name="Tobiishi Y."/>
            <person name="Tonouchi A."/>
        </authorList>
    </citation>
    <scope>NUCLEOTIDE SEQUENCE</scope>
    <source>
        <strain evidence="2">AW1220</strain>
    </source>
</reference>
<gene>
    <name evidence="2" type="ORF">rosag_36890</name>
</gene>
<dbReference type="Gene3D" id="2.40.160.60">
    <property type="entry name" value="Outer membrane protein transport protein (OMPP1/FadL/TodX)"/>
    <property type="match status" value="1"/>
</dbReference>